<reference evidence="4 5" key="1">
    <citation type="submission" date="2018-09" db="EMBL/GenBank/DDBJ databases">
        <title>Genomic Encyclopedia of Archaeal and Bacterial Type Strains, Phase II (KMG-II): from individual species to whole genera.</title>
        <authorList>
            <person name="Goeker M."/>
        </authorList>
    </citation>
    <scope>NUCLEOTIDE SEQUENCE [LARGE SCALE GENOMIC DNA]</scope>
    <source>
        <strain evidence="4 5">DSM 27148</strain>
    </source>
</reference>
<evidence type="ECO:0000256" key="2">
    <source>
        <dbReference type="ARBA" id="ARBA00023136"/>
    </source>
</evidence>
<dbReference type="InterPro" id="IPR007296">
    <property type="entry name" value="DUF403"/>
</dbReference>
<dbReference type="InterPro" id="IPR051680">
    <property type="entry name" value="ATP-dep_Glu-Cys_Ligase-2"/>
</dbReference>
<sequence>MPETQDIPFNEYLMQSSNDEIVDRNSKLKPHWDVLFNNIEKIGYQEMASRQSDLNWYLSENGVTYNVYNDPQGLNRPWNLNTVPTLMNYKEWQVIEKGIQQRAELFNLILKDLYGKRELISNGIVPQEVIYSHRGFIRQCDQIDYLTKKQLLVYAADIARGPDGQMWIWGDRTQAPSGMGYALENRLTIGRVLPELSKGLNVKKLSGFFQHFNNLLVESSPRKTDAPNIVVLTPGPLNETYFEHAYLASYLGYPLVQGNDLVARDGYLWMKSLKGLKQIDVVLRRVDDLYADPLELREDSQLGVPGLLEVVRQKNVSIINPIGSRVLENPGLIPFIPGIAKYFLNEDLILPQVASWWCGQPRERQYVLDHLSELVVRRIDRPHSDSVFIGYQMNTEDLEMLRHQISDRPYRFVAQERIGFSSTPTFINQTLEPRNMAIRAFGVYANNGYEIMPGGLVRVAPIVGNTTITNQTGGLSKDFWVVDEKEEKRKPRVTTHKTVQPYESGLKDLPSLTAENLFWAGRYVGRALSTARFLRMVVKQMNFTNFNERKPNYQSLDALFKAVSNLTCTFPGFFEEETMEDPVAEIYAVILDPNRSGSLAHTMSMFFNAYYSIRNLWSSDMWRVFERINTIWRTIQNDSNVNNRKIVQVLDQLITRLIAFMGLVEESILIEQGLLLYFIGLQLELSMLNISKCRSLLVVKLDEHIEYEVLESLLNSHESLNIYRHSFRSYIKIENVIDLIILDQKYPRSVAYRFNRLNKDLALLPQSQISRELSDYEKFVFEGFAKLRLANSSDLCKTEEDNSVRENLDHLLSELSDLLFKASQAITTTYFSHSYQQNQLIQQSFSE</sequence>
<feature type="domain" description="Longin" evidence="3">
    <location>
        <begin position="653"/>
        <end position="754"/>
    </location>
</feature>
<organism evidence="4 5">
    <name type="scientific">Mangrovibacterium diazotrophicum</name>
    <dbReference type="NCBI Taxonomy" id="1261403"/>
    <lineage>
        <taxon>Bacteria</taxon>
        <taxon>Pseudomonadati</taxon>
        <taxon>Bacteroidota</taxon>
        <taxon>Bacteroidia</taxon>
        <taxon>Marinilabiliales</taxon>
        <taxon>Prolixibacteraceae</taxon>
        <taxon>Mangrovibacterium</taxon>
    </lineage>
</organism>
<dbReference type="PROSITE" id="PS50859">
    <property type="entry name" value="LONGIN"/>
    <property type="match status" value="1"/>
</dbReference>
<dbReference type="Pfam" id="PF14403">
    <property type="entry name" value="CP_ATPgrasp_2"/>
    <property type="match status" value="1"/>
</dbReference>
<dbReference type="InterPro" id="IPR010908">
    <property type="entry name" value="Longin_dom"/>
</dbReference>
<dbReference type="Gene3D" id="3.30.1490.270">
    <property type="match status" value="1"/>
</dbReference>
<evidence type="ECO:0000313" key="4">
    <source>
        <dbReference type="EMBL" id="RKD90231.1"/>
    </source>
</evidence>
<dbReference type="PANTHER" id="PTHR34595">
    <property type="entry name" value="BLR5612 PROTEIN"/>
    <property type="match status" value="1"/>
</dbReference>
<dbReference type="AlphaFoldDB" id="A0A419W441"/>
<comment type="caution">
    <text evidence="4">The sequence shown here is derived from an EMBL/GenBank/DDBJ whole genome shotgun (WGS) entry which is preliminary data.</text>
</comment>
<dbReference type="EMBL" id="RAPN01000001">
    <property type="protein sequence ID" value="RKD90231.1"/>
    <property type="molecule type" value="Genomic_DNA"/>
</dbReference>
<dbReference type="OrthoDB" id="9803842at2"/>
<gene>
    <name evidence="4" type="ORF">BC643_0567</name>
</gene>
<evidence type="ECO:0000259" key="3">
    <source>
        <dbReference type="PROSITE" id="PS50859"/>
    </source>
</evidence>
<dbReference type="RefSeq" id="WP_120271649.1">
    <property type="nucleotide sequence ID" value="NZ_RAPN01000001.1"/>
</dbReference>
<keyword evidence="5" id="KW-1185">Reference proteome</keyword>
<dbReference type="GO" id="GO:0016020">
    <property type="term" value="C:membrane"/>
    <property type="evidence" value="ECO:0007669"/>
    <property type="project" value="UniProtKB-SubCell"/>
</dbReference>
<dbReference type="InterPro" id="IPR025841">
    <property type="entry name" value="CP_ATPgrasp_2"/>
</dbReference>
<evidence type="ECO:0000313" key="5">
    <source>
        <dbReference type="Proteomes" id="UP000283387"/>
    </source>
</evidence>
<dbReference type="Gene3D" id="3.40.50.11290">
    <property type="match status" value="1"/>
</dbReference>
<dbReference type="Proteomes" id="UP000283387">
    <property type="component" value="Unassembled WGS sequence"/>
</dbReference>
<protein>
    <submittedName>
        <fullName evidence="4">Putative circularly permuted ATP-grasp superfamily protein</fullName>
    </submittedName>
</protein>
<accession>A0A419W441</accession>
<name>A0A419W441_9BACT</name>
<proteinExistence type="predicted"/>
<keyword evidence="2" id="KW-0472">Membrane</keyword>
<dbReference type="Pfam" id="PF04168">
    <property type="entry name" value="Alpha-E"/>
    <property type="match status" value="1"/>
</dbReference>
<dbReference type="SUPFAM" id="SSF56059">
    <property type="entry name" value="Glutathione synthetase ATP-binding domain-like"/>
    <property type="match status" value="1"/>
</dbReference>
<comment type="subcellular location">
    <subcellularLocation>
        <location evidence="1">Membrane</location>
    </subcellularLocation>
</comment>
<dbReference type="PANTHER" id="PTHR34595:SF2">
    <property type="entry name" value="BLR2978 PROTEIN"/>
    <property type="match status" value="1"/>
</dbReference>
<evidence type="ECO:0000256" key="1">
    <source>
        <dbReference type="ARBA" id="ARBA00004370"/>
    </source>
</evidence>